<keyword evidence="2" id="KW-1185">Reference proteome</keyword>
<proteinExistence type="predicted"/>
<dbReference type="Proteomes" id="UP000253606">
    <property type="component" value="Chromosome"/>
</dbReference>
<name>A0A2Z5G343_9BACT</name>
<sequence length="37" mass="3946">MAANAALEQRAAAVSTRVLKVIRMLMSSNEKNNTPAS</sequence>
<reference evidence="1 2" key="1">
    <citation type="journal article" date="2018" name="Front. Microbiol.">
        <title>Hydrolytic Capabilities as a Key to Environmental Success: Chitinolytic and Cellulolytic Acidobacteria From Acidic Sub-arctic Soils and Boreal Peatlands.</title>
        <authorList>
            <person name="Belova S.E."/>
            <person name="Ravin N.V."/>
            <person name="Pankratov T.A."/>
            <person name="Rakitin A.L."/>
            <person name="Ivanova A.A."/>
            <person name="Beletsky A.V."/>
            <person name="Mardanov A.V."/>
            <person name="Sinninghe Damste J.S."/>
            <person name="Dedysh S.N."/>
        </authorList>
    </citation>
    <scope>NUCLEOTIDE SEQUENCE [LARGE SCALE GENOMIC DNA]</scope>
    <source>
        <strain evidence="1 2">SBC82</strain>
    </source>
</reference>
<accession>A0A2Z5G343</accession>
<protein>
    <submittedName>
        <fullName evidence="1">Uncharacterized protein</fullName>
    </submittedName>
</protein>
<dbReference type="AlphaFoldDB" id="A0A2Z5G343"/>
<evidence type="ECO:0000313" key="2">
    <source>
        <dbReference type="Proteomes" id="UP000253606"/>
    </source>
</evidence>
<dbReference type="EMBL" id="CP030840">
    <property type="protein sequence ID" value="AXC13087.1"/>
    <property type="molecule type" value="Genomic_DNA"/>
</dbReference>
<gene>
    <name evidence="1" type="ORF">ACPOL_3808</name>
</gene>
<dbReference type="KEGG" id="abas:ACPOL_3808"/>
<organism evidence="1 2">
    <name type="scientific">Acidisarcina polymorpha</name>
    <dbReference type="NCBI Taxonomy" id="2211140"/>
    <lineage>
        <taxon>Bacteria</taxon>
        <taxon>Pseudomonadati</taxon>
        <taxon>Acidobacteriota</taxon>
        <taxon>Terriglobia</taxon>
        <taxon>Terriglobales</taxon>
        <taxon>Acidobacteriaceae</taxon>
        <taxon>Acidisarcina</taxon>
    </lineage>
</organism>
<evidence type="ECO:0000313" key="1">
    <source>
        <dbReference type="EMBL" id="AXC13087.1"/>
    </source>
</evidence>